<sequence length="163" mass="18450">MGLQNQLTDVSSESIPILVVAVIANCICYIRSFLFNILHGIGVLSDHDHQMDDSSVYDVVGSGLAGVVLLAEQLNLNRIFSYNYHEKEDPNSKCVVCLNYFGDGDHVRKLGCRHVFHKDCLVGWLDHLNFSCPLCRSKLISDERVESTRRRIGEDSFAWFAMR</sequence>
<evidence type="ECO:0000313" key="4">
    <source>
        <dbReference type="EMBL" id="GAA0187422.1"/>
    </source>
</evidence>
<dbReference type="SUPFAM" id="SSF57850">
    <property type="entry name" value="RING/U-box"/>
    <property type="match status" value="1"/>
</dbReference>
<reference evidence="4 5" key="1">
    <citation type="submission" date="2024-01" db="EMBL/GenBank/DDBJ databases">
        <title>The complete chloroplast genome sequence of Lithospermum erythrorhizon: insights into the phylogenetic relationship among Boraginaceae species and the maternal lineages of purple gromwells.</title>
        <authorList>
            <person name="Okada T."/>
            <person name="Watanabe K."/>
        </authorList>
    </citation>
    <scope>NUCLEOTIDE SEQUENCE [LARGE SCALE GENOMIC DNA]</scope>
</reference>
<dbReference type="Gene3D" id="3.30.40.10">
    <property type="entry name" value="Zinc/RING finger domain, C3HC4 (zinc finger)"/>
    <property type="match status" value="1"/>
</dbReference>
<dbReference type="GO" id="GO:0008270">
    <property type="term" value="F:zinc ion binding"/>
    <property type="evidence" value="ECO:0007669"/>
    <property type="project" value="UniProtKB-KW"/>
</dbReference>
<dbReference type="EMBL" id="BAABME010014693">
    <property type="protein sequence ID" value="GAA0187422.1"/>
    <property type="molecule type" value="Genomic_DNA"/>
</dbReference>
<feature type="transmembrane region" description="Helical" evidence="2">
    <location>
        <begin position="15"/>
        <end position="34"/>
    </location>
</feature>
<keyword evidence="1" id="KW-0862">Zinc</keyword>
<evidence type="ECO:0000256" key="1">
    <source>
        <dbReference type="PROSITE-ProRule" id="PRU00175"/>
    </source>
</evidence>
<keyword evidence="2" id="KW-0812">Transmembrane</keyword>
<dbReference type="InterPro" id="IPR013083">
    <property type="entry name" value="Znf_RING/FYVE/PHD"/>
</dbReference>
<dbReference type="AlphaFoldDB" id="A0AAV3S3L1"/>
<evidence type="ECO:0000313" key="5">
    <source>
        <dbReference type="Proteomes" id="UP001454036"/>
    </source>
</evidence>
<keyword evidence="2" id="KW-0472">Membrane</keyword>
<keyword evidence="5" id="KW-1185">Reference proteome</keyword>
<evidence type="ECO:0000259" key="3">
    <source>
        <dbReference type="PROSITE" id="PS50089"/>
    </source>
</evidence>
<dbReference type="InterPro" id="IPR001841">
    <property type="entry name" value="Znf_RING"/>
</dbReference>
<dbReference type="PANTHER" id="PTHR47662:SF1">
    <property type="entry name" value="RING-TYPE DOMAIN-CONTAINING PROTEIN"/>
    <property type="match status" value="1"/>
</dbReference>
<feature type="domain" description="RING-type" evidence="3">
    <location>
        <begin position="94"/>
        <end position="136"/>
    </location>
</feature>
<keyword evidence="1" id="KW-0863">Zinc-finger</keyword>
<evidence type="ECO:0000256" key="2">
    <source>
        <dbReference type="SAM" id="Phobius"/>
    </source>
</evidence>
<comment type="caution">
    <text evidence="4">The sequence shown here is derived from an EMBL/GenBank/DDBJ whole genome shotgun (WGS) entry which is preliminary data.</text>
</comment>
<proteinExistence type="predicted"/>
<dbReference type="PANTHER" id="PTHR47662">
    <property type="entry name" value="RING-TYPE DOMAIN-CONTAINING PROTEIN"/>
    <property type="match status" value="1"/>
</dbReference>
<name>A0AAV3S3L1_LITER</name>
<keyword evidence="1" id="KW-0479">Metal-binding</keyword>
<dbReference type="Pfam" id="PF13639">
    <property type="entry name" value="zf-RING_2"/>
    <property type="match status" value="1"/>
</dbReference>
<keyword evidence="2" id="KW-1133">Transmembrane helix</keyword>
<protein>
    <recommendedName>
        <fullName evidence="3">RING-type domain-containing protein</fullName>
    </recommendedName>
</protein>
<dbReference type="PROSITE" id="PS50089">
    <property type="entry name" value="ZF_RING_2"/>
    <property type="match status" value="1"/>
</dbReference>
<accession>A0AAV3S3L1</accession>
<organism evidence="4 5">
    <name type="scientific">Lithospermum erythrorhizon</name>
    <name type="common">Purple gromwell</name>
    <name type="synonym">Lithospermum officinale var. erythrorhizon</name>
    <dbReference type="NCBI Taxonomy" id="34254"/>
    <lineage>
        <taxon>Eukaryota</taxon>
        <taxon>Viridiplantae</taxon>
        <taxon>Streptophyta</taxon>
        <taxon>Embryophyta</taxon>
        <taxon>Tracheophyta</taxon>
        <taxon>Spermatophyta</taxon>
        <taxon>Magnoliopsida</taxon>
        <taxon>eudicotyledons</taxon>
        <taxon>Gunneridae</taxon>
        <taxon>Pentapetalae</taxon>
        <taxon>asterids</taxon>
        <taxon>lamiids</taxon>
        <taxon>Boraginales</taxon>
        <taxon>Boraginaceae</taxon>
        <taxon>Boraginoideae</taxon>
        <taxon>Lithospermeae</taxon>
        <taxon>Lithospermum</taxon>
    </lineage>
</organism>
<dbReference type="Proteomes" id="UP001454036">
    <property type="component" value="Unassembled WGS sequence"/>
</dbReference>
<dbReference type="SMART" id="SM00184">
    <property type="entry name" value="RING"/>
    <property type="match status" value="1"/>
</dbReference>
<gene>
    <name evidence="4" type="ORF">LIER_34710</name>
</gene>